<gene>
    <name evidence="7" type="ORF">BINO364_LOCUS1226</name>
</gene>
<dbReference type="GO" id="GO:0005634">
    <property type="term" value="C:nucleus"/>
    <property type="evidence" value="ECO:0007669"/>
    <property type="project" value="UniProtKB-SubCell"/>
</dbReference>
<name>A0A8J9V7G3_9NEOP</name>
<dbReference type="Gene3D" id="3.30.710.10">
    <property type="entry name" value="Potassium Channel Kv1.1, Chain A"/>
    <property type="match status" value="1"/>
</dbReference>
<keyword evidence="8" id="KW-1185">Reference proteome</keyword>
<dbReference type="Proteomes" id="UP000838878">
    <property type="component" value="Chromosome 1"/>
</dbReference>
<dbReference type="InterPro" id="IPR051095">
    <property type="entry name" value="Dros_DevTransReg"/>
</dbReference>
<dbReference type="GO" id="GO:0006357">
    <property type="term" value="P:regulation of transcription by RNA polymerase II"/>
    <property type="evidence" value="ECO:0007669"/>
    <property type="project" value="TreeGrafter"/>
</dbReference>
<evidence type="ECO:0000256" key="5">
    <source>
        <dbReference type="ARBA" id="ARBA00023242"/>
    </source>
</evidence>
<dbReference type="Gene3D" id="2.20.25.240">
    <property type="match status" value="1"/>
</dbReference>
<dbReference type="OrthoDB" id="6482909at2759"/>
<feature type="non-terminal residue" evidence="7">
    <location>
        <position position="328"/>
    </location>
</feature>
<dbReference type="SMART" id="SM00225">
    <property type="entry name" value="BTB"/>
    <property type="match status" value="1"/>
</dbReference>
<accession>A0A8J9V7G3</accession>
<evidence type="ECO:0000313" key="7">
    <source>
        <dbReference type="EMBL" id="CAH0714145.1"/>
    </source>
</evidence>
<dbReference type="InterPro" id="IPR000210">
    <property type="entry name" value="BTB/POZ_dom"/>
</dbReference>
<evidence type="ECO:0000313" key="8">
    <source>
        <dbReference type="Proteomes" id="UP000838878"/>
    </source>
</evidence>
<keyword evidence="2" id="KW-0479">Metal-binding</keyword>
<dbReference type="Pfam" id="PF04500">
    <property type="entry name" value="FLYWCH"/>
    <property type="match status" value="1"/>
</dbReference>
<evidence type="ECO:0000256" key="1">
    <source>
        <dbReference type="ARBA" id="ARBA00004123"/>
    </source>
</evidence>
<feature type="domain" description="BTB" evidence="6">
    <location>
        <begin position="31"/>
        <end position="126"/>
    </location>
</feature>
<dbReference type="GO" id="GO:0008270">
    <property type="term" value="F:zinc ion binding"/>
    <property type="evidence" value="ECO:0007669"/>
    <property type="project" value="UniProtKB-KW"/>
</dbReference>
<dbReference type="Pfam" id="PF00651">
    <property type="entry name" value="BTB"/>
    <property type="match status" value="1"/>
</dbReference>
<keyword evidence="3" id="KW-0863">Zinc-finger</keyword>
<dbReference type="PANTHER" id="PTHR23110">
    <property type="entry name" value="BTB DOMAIN TRANSCRIPTION FACTOR"/>
    <property type="match status" value="1"/>
</dbReference>
<comment type="subcellular location">
    <subcellularLocation>
        <location evidence="1">Nucleus</location>
    </subcellularLocation>
</comment>
<organism evidence="7 8">
    <name type="scientific">Brenthis ino</name>
    <name type="common">lesser marbled fritillary</name>
    <dbReference type="NCBI Taxonomy" id="405034"/>
    <lineage>
        <taxon>Eukaryota</taxon>
        <taxon>Metazoa</taxon>
        <taxon>Ecdysozoa</taxon>
        <taxon>Arthropoda</taxon>
        <taxon>Hexapoda</taxon>
        <taxon>Insecta</taxon>
        <taxon>Pterygota</taxon>
        <taxon>Neoptera</taxon>
        <taxon>Endopterygota</taxon>
        <taxon>Lepidoptera</taxon>
        <taxon>Glossata</taxon>
        <taxon>Ditrysia</taxon>
        <taxon>Papilionoidea</taxon>
        <taxon>Nymphalidae</taxon>
        <taxon>Heliconiinae</taxon>
        <taxon>Argynnini</taxon>
        <taxon>Brenthis</taxon>
    </lineage>
</organism>
<keyword evidence="4" id="KW-0862">Zinc</keyword>
<evidence type="ECO:0000256" key="3">
    <source>
        <dbReference type="ARBA" id="ARBA00022771"/>
    </source>
</evidence>
<dbReference type="InterPro" id="IPR011333">
    <property type="entry name" value="SKP1/BTB/POZ_sf"/>
</dbReference>
<evidence type="ECO:0000256" key="2">
    <source>
        <dbReference type="ARBA" id="ARBA00022723"/>
    </source>
</evidence>
<sequence>MAQSQFSLSWDEHVQNICSGLSLLQQNGEFVDMTLAADGYLVKVHQVIIALSSPFLKDLISSAQCPHPVIILNKISHNTLAAILEYIYTGEVLVAIEDLNELIDAAKDLHIKGLQEMNLSQALTSERQKSPEVFSTQMGGLDPEDDICYFEISNPSDDISKIEQKSCNVLINDVRSINDSTEELYKEPDIEIEDRTEITPDMLPPHLQKLVTSSAEEQASLGTLQYTVSNQGSLQMILNRFIYYLKYTNRDKSRQWRCVDYINNYKCPAYVVTKDDVVVQRISAHNHPFHDKKILKKVKTGAIFSALIGAEKEGTKRKNKIREEHESE</sequence>
<proteinExistence type="predicted"/>
<reference evidence="7" key="1">
    <citation type="submission" date="2021-12" db="EMBL/GenBank/DDBJ databases">
        <authorList>
            <person name="Martin H S."/>
        </authorList>
    </citation>
    <scope>NUCLEOTIDE SEQUENCE</scope>
</reference>
<dbReference type="EMBL" id="OV170221">
    <property type="protein sequence ID" value="CAH0714145.1"/>
    <property type="molecule type" value="Genomic_DNA"/>
</dbReference>
<protein>
    <recommendedName>
        <fullName evidence="6">BTB domain-containing protein</fullName>
    </recommendedName>
</protein>
<evidence type="ECO:0000256" key="4">
    <source>
        <dbReference type="ARBA" id="ARBA00022833"/>
    </source>
</evidence>
<dbReference type="CDD" id="cd18315">
    <property type="entry name" value="BTB_POZ_BAB-like"/>
    <property type="match status" value="1"/>
</dbReference>
<dbReference type="AlphaFoldDB" id="A0A8J9V7G3"/>
<dbReference type="SUPFAM" id="SSF54695">
    <property type="entry name" value="POZ domain"/>
    <property type="match status" value="1"/>
</dbReference>
<evidence type="ECO:0000259" key="6">
    <source>
        <dbReference type="SMART" id="SM00225"/>
    </source>
</evidence>
<dbReference type="InterPro" id="IPR007588">
    <property type="entry name" value="Znf_FLYWCH"/>
</dbReference>
<dbReference type="PANTHER" id="PTHR23110:SF109">
    <property type="entry name" value="FI07618P-RELATED"/>
    <property type="match status" value="1"/>
</dbReference>
<keyword evidence="5" id="KW-0539">Nucleus</keyword>